<keyword evidence="6 7" id="KW-0592">Phosphate transport</keyword>
<evidence type="ECO:0000256" key="7">
    <source>
        <dbReference type="PIRNR" id="PIRNR002756"/>
    </source>
</evidence>
<dbReference type="InterPro" id="IPR050962">
    <property type="entry name" value="Phosphate-bind_PstS"/>
</dbReference>
<evidence type="ECO:0000256" key="4">
    <source>
        <dbReference type="ARBA" id="ARBA00021889"/>
    </source>
</evidence>
<dbReference type="Pfam" id="PF12849">
    <property type="entry name" value="PBP_like_2"/>
    <property type="match status" value="1"/>
</dbReference>
<dbReference type="EMBL" id="BSFI01000018">
    <property type="protein sequence ID" value="GLK68989.1"/>
    <property type="molecule type" value="Genomic_DNA"/>
</dbReference>
<dbReference type="NCBIfam" id="TIGR00975">
    <property type="entry name" value="3a0107s03"/>
    <property type="match status" value="1"/>
</dbReference>
<dbReference type="PANTHER" id="PTHR42996:SF1">
    <property type="entry name" value="PHOSPHATE-BINDING PROTEIN PSTS"/>
    <property type="match status" value="1"/>
</dbReference>
<evidence type="ECO:0000256" key="2">
    <source>
        <dbReference type="ARBA" id="ARBA00008725"/>
    </source>
</evidence>
<dbReference type="AlphaFoldDB" id="A0A9W6J433"/>
<organism evidence="9 10">
    <name type="scientific">Hansschlegelia plantiphila</name>
    <dbReference type="NCBI Taxonomy" id="374655"/>
    <lineage>
        <taxon>Bacteria</taxon>
        <taxon>Pseudomonadati</taxon>
        <taxon>Pseudomonadota</taxon>
        <taxon>Alphaproteobacteria</taxon>
        <taxon>Hyphomicrobiales</taxon>
        <taxon>Methylopilaceae</taxon>
        <taxon>Hansschlegelia</taxon>
    </lineage>
</organism>
<comment type="similarity">
    <text evidence="2 7">Belongs to the PstS family.</text>
</comment>
<keyword evidence="5 7" id="KW-0813">Transport</keyword>
<dbReference type="CDD" id="cd13565">
    <property type="entry name" value="PBP2_PstS"/>
    <property type="match status" value="1"/>
</dbReference>
<comment type="function">
    <text evidence="1 7">Part of the ABC transporter complex PstSACB involved in phosphate import.</text>
</comment>
<comment type="subunit">
    <text evidence="3 7">The complex is composed of two ATP-binding proteins (PstB), two transmembrane proteins (PstC and PstA) and a solute-binding protein (PstS).</text>
</comment>
<evidence type="ECO:0000256" key="5">
    <source>
        <dbReference type="ARBA" id="ARBA00022448"/>
    </source>
</evidence>
<protein>
    <recommendedName>
        <fullName evidence="4 7">Phosphate-binding protein PstS</fullName>
    </recommendedName>
</protein>
<accession>A0A9W6J433</accession>
<reference evidence="9" key="2">
    <citation type="submission" date="2023-01" db="EMBL/GenBank/DDBJ databases">
        <authorList>
            <person name="Sun Q."/>
            <person name="Evtushenko L."/>
        </authorList>
    </citation>
    <scope>NUCLEOTIDE SEQUENCE</scope>
    <source>
        <strain evidence="9">VKM B-2347</strain>
    </source>
</reference>
<dbReference type="InterPro" id="IPR024370">
    <property type="entry name" value="PBP_domain"/>
</dbReference>
<proteinExistence type="inferred from homology"/>
<evidence type="ECO:0000256" key="3">
    <source>
        <dbReference type="ARBA" id="ARBA00011529"/>
    </source>
</evidence>
<dbReference type="GO" id="GO:0043190">
    <property type="term" value="C:ATP-binding cassette (ABC) transporter complex"/>
    <property type="evidence" value="ECO:0007669"/>
    <property type="project" value="InterPro"/>
</dbReference>
<dbReference type="GO" id="GO:0042301">
    <property type="term" value="F:phosphate ion binding"/>
    <property type="evidence" value="ECO:0007669"/>
    <property type="project" value="InterPro"/>
</dbReference>
<dbReference type="InterPro" id="IPR005673">
    <property type="entry name" value="ABC_phos-bd_PstS"/>
</dbReference>
<name>A0A9W6J433_9HYPH</name>
<dbReference type="PIRSF" id="PIRSF002756">
    <property type="entry name" value="PstS"/>
    <property type="match status" value="1"/>
</dbReference>
<comment type="caution">
    <text evidence="9">The sequence shown here is derived from an EMBL/GenBank/DDBJ whole genome shotgun (WGS) entry which is preliminary data.</text>
</comment>
<gene>
    <name evidence="9" type="primary">pstS_2</name>
    <name evidence="9" type="ORF">GCM10008179_26270</name>
</gene>
<evidence type="ECO:0000259" key="8">
    <source>
        <dbReference type="Pfam" id="PF12849"/>
    </source>
</evidence>
<evidence type="ECO:0000256" key="6">
    <source>
        <dbReference type="ARBA" id="ARBA00022592"/>
    </source>
</evidence>
<dbReference type="Proteomes" id="UP001143372">
    <property type="component" value="Unassembled WGS sequence"/>
</dbReference>
<dbReference type="PANTHER" id="PTHR42996">
    <property type="entry name" value="PHOSPHATE-BINDING PROTEIN PSTS"/>
    <property type="match status" value="1"/>
</dbReference>
<keyword evidence="10" id="KW-1185">Reference proteome</keyword>
<evidence type="ECO:0000313" key="9">
    <source>
        <dbReference type="EMBL" id="GLK68989.1"/>
    </source>
</evidence>
<evidence type="ECO:0000313" key="10">
    <source>
        <dbReference type="Proteomes" id="UP001143372"/>
    </source>
</evidence>
<evidence type="ECO:0000256" key="1">
    <source>
        <dbReference type="ARBA" id="ARBA00002841"/>
    </source>
</evidence>
<dbReference type="Gene3D" id="3.40.190.10">
    <property type="entry name" value="Periplasmic binding protein-like II"/>
    <property type="match status" value="2"/>
</dbReference>
<feature type="domain" description="PBP" evidence="8">
    <location>
        <begin position="20"/>
        <end position="307"/>
    </location>
</feature>
<dbReference type="RefSeq" id="WP_271169227.1">
    <property type="nucleotide sequence ID" value="NZ_BSFI01000018.1"/>
</dbReference>
<dbReference type="GO" id="GO:0035435">
    <property type="term" value="P:phosphate ion transmembrane transport"/>
    <property type="evidence" value="ECO:0007669"/>
    <property type="project" value="InterPro"/>
</dbReference>
<dbReference type="SUPFAM" id="SSF53850">
    <property type="entry name" value="Periplasmic binding protein-like II"/>
    <property type="match status" value="1"/>
</dbReference>
<sequence length="336" mass="35663">MRVFPTSLLALAVVAAFSQEGRTAETTILGTGSAFAQPIYSRWASEEAKETGLHLNYQPSGSGIGQNQVLKGLTDFGASDVPMDDDKLKQGDILQFPTVAGGYAVVVNLPGVRSNELRLTADALADIFMGNIRRWDDARIASLNPGLKLPKMEIALLYHAGGSGGTYALSRYLSKASEAWRKRMGVGMTLDWPVGAGVKGSFGAATTTPVTAGSIAYAEFSYAVANHLTTIQLRNKAGRFVAPSGETFAAAVESADWKSAAHFAVDLTDTPGEQSWPIVTPTFVLVPMGSHKAGTSEAVMKFFSWAFAHGDDAARSLQYVPLPAPIKAEIMTTLGK</sequence>
<reference evidence="9" key="1">
    <citation type="journal article" date="2014" name="Int. J. Syst. Evol. Microbiol.">
        <title>Complete genome sequence of Corynebacterium casei LMG S-19264T (=DSM 44701T), isolated from a smear-ripened cheese.</title>
        <authorList>
            <consortium name="US DOE Joint Genome Institute (JGI-PGF)"/>
            <person name="Walter F."/>
            <person name="Albersmeier A."/>
            <person name="Kalinowski J."/>
            <person name="Ruckert C."/>
        </authorList>
    </citation>
    <scope>NUCLEOTIDE SEQUENCE</scope>
    <source>
        <strain evidence="9">VKM B-2347</strain>
    </source>
</reference>